<dbReference type="RefSeq" id="WP_241793787.1">
    <property type="nucleotide sequence ID" value="NZ_JALBUU010000094.1"/>
</dbReference>
<organism evidence="1 2">
    <name type="scientific">Teichococcus vastitatis</name>
    <dbReference type="NCBI Taxonomy" id="2307076"/>
    <lineage>
        <taxon>Bacteria</taxon>
        <taxon>Pseudomonadati</taxon>
        <taxon>Pseudomonadota</taxon>
        <taxon>Alphaproteobacteria</taxon>
        <taxon>Acetobacterales</taxon>
        <taxon>Roseomonadaceae</taxon>
        <taxon>Roseomonas</taxon>
    </lineage>
</organism>
<dbReference type="Pfam" id="PF00353">
    <property type="entry name" value="HemolysinCabind"/>
    <property type="match status" value="3"/>
</dbReference>
<reference evidence="1 2" key="1">
    <citation type="submission" date="2022-03" db="EMBL/GenBank/DDBJ databases">
        <title>Complete genome analysis of Roseomonas KG 17.1 : a prolific producer of plant growth promoters.</title>
        <authorList>
            <person name="Saadouli I."/>
            <person name="Najjari A."/>
            <person name="Mosbah A."/>
            <person name="Ouzari H.I."/>
        </authorList>
    </citation>
    <scope>NUCLEOTIDE SEQUENCE [LARGE SCALE GENOMIC DNA]</scope>
    <source>
        <strain evidence="1 2">KG17-1</strain>
    </source>
</reference>
<proteinExistence type="predicted"/>
<evidence type="ECO:0000313" key="1">
    <source>
        <dbReference type="EMBL" id="MCI0756135.1"/>
    </source>
</evidence>
<dbReference type="SUPFAM" id="SSF51120">
    <property type="entry name" value="beta-Roll"/>
    <property type="match status" value="2"/>
</dbReference>
<accession>A0ABS9WBK4</accession>
<sequence length="351" mass="35890">MTSSCFGGGSLLPSLPWLPGIGVEPIIGTAGADDRQVNGSLRLVFGWGGDDTITAEALPGGIWGNVLFGGWGNDTLTALGDRNLVFGEAGNDIVTLRGPLIPEGGVEEGLLNIAFGGVGDDIITSYGFAATLRGGTGNDTLELDGFDGTGGYAYGDEGDDDLSNVTDGGVLDGDAGADIFYGANFAFSPTIGTGTVMTGGSGPDDLRFFGGSPYAVEEDTDNRLGVGDAVAGLIGVVTDLQAEDGLFVGNGLLPADLFEGEVPLEQGDSSYNPGLQAILPQGRYVALSGELISPGRFYIEEDGPDRLLLFVQRYIGEPGGEGPDFQAATGAVALLDYTDSAIPLADPFIVT</sequence>
<evidence type="ECO:0008006" key="3">
    <source>
        <dbReference type="Google" id="ProtNLM"/>
    </source>
</evidence>
<gene>
    <name evidence="1" type="ORF">MON41_20970</name>
</gene>
<dbReference type="InterPro" id="IPR011049">
    <property type="entry name" value="Serralysin-like_metalloprot_C"/>
</dbReference>
<dbReference type="Proteomes" id="UP001201985">
    <property type="component" value="Unassembled WGS sequence"/>
</dbReference>
<dbReference type="EMBL" id="JALBUU010000094">
    <property type="protein sequence ID" value="MCI0756135.1"/>
    <property type="molecule type" value="Genomic_DNA"/>
</dbReference>
<comment type="caution">
    <text evidence="1">The sequence shown here is derived from an EMBL/GenBank/DDBJ whole genome shotgun (WGS) entry which is preliminary data.</text>
</comment>
<dbReference type="Gene3D" id="2.150.10.10">
    <property type="entry name" value="Serralysin-like metalloprotease, C-terminal"/>
    <property type="match status" value="1"/>
</dbReference>
<dbReference type="InterPro" id="IPR001343">
    <property type="entry name" value="Hemolysn_Ca-bd"/>
</dbReference>
<protein>
    <recommendedName>
        <fullName evidence="3">Calcium-binding protein</fullName>
    </recommendedName>
</protein>
<keyword evidence="2" id="KW-1185">Reference proteome</keyword>
<name>A0ABS9WBK4_9PROT</name>
<evidence type="ECO:0000313" key="2">
    <source>
        <dbReference type="Proteomes" id="UP001201985"/>
    </source>
</evidence>
<dbReference type="PRINTS" id="PR00313">
    <property type="entry name" value="CABNDNGRPT"/>
</dbReference>